<comment type="caution">
    <text evidence="2">The sequence shown here is derived from an EMBL/GenBank/DDBJ whole genome shotgun (WGS) entry which is preliminary data.</text>
</comment>
<proteinExistence type="predicted"/>
<gene>
    <name evidence="2" type="ORF">GPA26_02175</name>
</gene>
<sequence>MKHKRILLALLLSGSALAAGTDTATSADTRKLNLTTGLDYSTGDYGTNTTSEMWYVPIAAKYETGRMTYKMTIPYLRVTNAVVSPDGDPIRGTDCSGTETGLGDITASAGYNLLDGSVNGLLVDAVAKVKMPTAESKCLGNNETDFALQFDAAKSFGAVTAFGTAGWKDMGDSDLRNPFYASLGLGYKLAPATTVGAAYDWRARLRSSSDPIREASVFVSQKLSPAWKLQVYGVKGFSDNSPEWGGGMMVGYTY</sequence>
<reference evidence="2 3" key="1">
    <citation type="submission" date="2019-12" db="EMBL/GenBank/DDBJ databases">
        <title>Comparative genomics gives insights into the taxonomy of the Azoarcus-Aromatoleum group and reveals separate origins of nif in the plant-associated Azoarcus and non-plant-associated Aromatoleum sub-groups.</title>
        <authorList>
            <person name="Lafos M."/>
            <person name="Maluk M."/>
            <person name="Batista M."/>
            <person name="Junghare M."/>
            <person name="Carmona M."/>
            <person name="Faoro H."/>
            <person name="Cruz L.M."/>
            <person name="Battistoni F."/>
            <person name="De Souza E."/>
            <person name="Pedrosa F."/>
            <person name="Chen W.-M."/>
            <person name="Poole P.S."/>
            <person name="Dixon R.A."/>
            <person name="James E.K."/>
        </authorList>
    </citation>
    <scope>NUCLEOTIDE SEQUENCE [LARGE SCALE GENOMIC DNA]</scope>
    <source>
        <strain evidence="2 3">ToN1</strain>
    </source>
</reference>
<evidence type="ECO:0000313" key="2">
    <source>
        <dbReference type="EMBL" id="NMF87279.1"/>
    </source>
</evidence>
<accession>A0ABX1MML9</accession>
<dbReference type="EMBL" id="WTVR01000003">
    <property type="protein sequence ID" value="NMF87279.1"/>
    <property type="molecule type" value="Genomic_DNA"/>
</dbReference>
<evidence type="ECO:0008006" key="4">
    <source>
        <dbReference type="Google" id="ProtNLM"/>
    </source>
</evidence>
<evidence type="ECO:0000313" key="3">
    <source>
        <dbReference type="Proteomes" id="UP000652074"/>
    </source>
</evidence>
<feature type="chain" id="PRO_5046403728" description="Transporter" evidence="1">
    <location>
        <begin position="19"/>
        <end position="254"/>
    </location>
</feature>
<keyword evidence="3" id="KW-1185">Reference proteome</keyword>
<evidence type="ECO:0000256" key="1">
    <source>
        <dbReference type="SAM" id="SignalP"/>
    </source>
</evidence>
<feature type="signal peptide" evidence="1">
    <location>
        <begin position="1"/>
        <end position="18"/>
    </location>
</feature>
<protein>
    <recommendedName>
        <fullName evidence="4">Transporter</fullName>
    </recommendedName>
</protein>
<organism evidence="2 3">
    <name type="scientific">Aromatoleum petrolei</name>
    <dbReference type="NCBI Taxonomy" id="76116"/>
    <lineage>
        <taxon>Bacteria</taxon>
        <taxon>Pseudomonadati</taxon>
        <taxon>Pseudomonadota</taxon>
        <taxon>Betaproteobacteria</taxon>
        <taxon>Rhodocyclales</taxon>
        <taxon>Rhodocyclaceae</taxon>
        <taxon>Aromatoleum</taxon>
    </lineage>
</organism>
<name>A0ABX1MML9_9RHOO</name>
<dbReference type="Proteomes" id="UP000652074">
    <property type="component" value="Unassembled WGS sequence"/>
</dbReference>
<keyword evidence="1" id="KW-0732">Signal</keyword>
<dbReference type="RefSeq" id="WP_169204721.1">
    <property type="nucleotide sequence ID" value="NZ_CP059560.1"/>
</dbReference>
<dbReference type="SUPFAM" id="SSF56935">
    <property type="entry name" value="Porins"/>
    <property type="match status" value="1"/>
</dbReference>